<evidence type="ECO:0000256" key="1">
    <source>
        <dbReference type="SAM" id="MobiDB-lite"/>
    </source>
</evidence>
<dbReference type="EMBL" id="GBRH01188119">
    <property type="protein sequence ID" value="JAE09777.1"/>
    <property type="molecule type" value="Transcribed_RNA"/>
</dbReference>
<dbReference type="AlphaFoldDB" id="A0A0A9FBP3"/>
<accession>A0A0A9FBP3</accession>
<organism evidence="2">
    <name type="scientific">Arundo donax</name>
    <name type="common">Giant reed</name>
    <name type="synonym">Donax arundinaceus</name>
    <dbReference type="NCBI Taxonomy" id="35708"/>
    <lineage>
        <taxon>Eukaryota</taxon>
        <taxon>Viridiplantae</taxon>
        <taxon>Streptophyta</taxon>
        <taxon>Embryophyta</taxon>
        <taxon>Tracheophyta</taxon>
        <taxon>Spermatophyta</taxon>
        <taxon>Magnoliopsida</taxon>
        <taxon>Liliopsida</taxon>
        <taxon>Poales</taxon>
        <taxon>Poaceae</taxon>
        <taxon>PACMAD clade</taxon>
        <taxon>Arundinoideae</taxon>
        <taxon>Arundineae</taxon>
        <taxon>Arundo</taxon>
    </lineage>
</organism>
<protein>
    <submittedName>
        <fullName evidence="2">Uncharacterized protein</fullName>
    </submittedName>
</protein>
<evidence type="ECO:0000313" key="2">
    <source>
        <dbReference type="EMBL" id="JAE09777.1"/>
    </source>
</evidence>
<proteinExistence type="predicted"/>
<feature type="compositionally biased region" description="Polar residues" evidence="1">
    <location>
        <begin position="17"/>
        <end position="29"/>
    </location>
</feature>
<reference evidence="2" key="1">
    <citation type="submission" date="2014-09" db="EMBL/GenBank/DDBJ databases">
        <authorList>
            <person name="Magalhaes I.L.F."/>
            <person name="Oliveira U."/>
            <person name="Santos F.R."/>
            <person name="Vidigal T.H.D.A."/>
            <person name="Brescovit A.D."/>
            <person name="Santos A.J."/>
        </authorList>
    </citation>
    <scope>NUCLEOTIDE SEQUENCE</scope>
    <source>
        <tissue evidence="2">Shoot tissue taken approximately 20 cm above the soil surface</tissue>
    </source>
</reference>
<sequence>MMLYSLNGSYELLQQSAAKTEPSFRQTHPQAYPCRAA</sequence>
<reference evidence="2" key="2">
    <citation type="journal article" date="2015" name="Data Brief">
        <title>Shoot transcriptome of the giant reed, Arundo donax.</title>
        <authorList>
            <person name="Barrero R.A."/>
            <person name="Guerrero F.D."/>
            <person name="Moolhuijzen P."/>
            <person name="Goolsby J.A."/>
            <person name="Tidwell J."/>
            <person name="Bellgard S.E."/>
            <person name="Bellgard M.I."/>
        </authorList>
    </citation>
    <scope>NUCLEOTIDE SEQUENCE</scope>
    <source>
        <tissue evidence="2">Shoot tissue taken approximately 20 cm above the soil surface</tissue>
    </source>
</reference>
<name>A0A0A9FBP3_ARUDO</name>
<feature type="region of interest" description="Disordered" evidence="1">
    <location>
        <begin position="17"/>
        <end position="37"/>
    </location>
</feature>